<comment type="caution">
    <text evidence="2">The sequence shown here is derived from an EMBL/GenBank/DDBJ whole genome shotgun (WGS) entry which is preliminary data.</text>
</comment>
<proteinExistence type="predicted"/>
<dbReference type="InterPro" id="IPR025161">
    <property type="entry name" value="IS402-like_dom"/>
</dbReference>
<reference evidence="3" key="1">
    <citation type="journal article" date="2019" name="Int. J. Syst. Evol. Microbiol.">
        <title>The Global Catalogue of Microorganisms (GCM) 10K type strain sequencing project: providing services to taxonomists for standard genome sequencing and annotation.</title>
        <authorList>
            <consortium name="The Broad Institute Genomics Platform"/>
            <consortium name="The Broad Institute Genome Sequencing Center for Infectious Disease"/>
            <person name="Wu L."/>
            <person name="Ma J."/>
        </authorList>
    </citation>
    <scope>NUCLEOTIDE SEQUENCE [LARGE SCALE GENOMIC DNA]</scope>
    <source>
        <strain evidence="3">CGMCC 4.7139</strain>
    </source>
</reference>
<dbReference type="RefSeq" id="WP_381192844.1">
    <property type="nucleotide sequence ID" value="NZ_JBHSFE010000007.1"/>
</dbReference>
<evidence type="ECO:0000313" key="2">
    <source>
        <dbReference type="EMBL" id="MFC4607775.1"/>
    </source>
</evidence>
<gene>
    <name evidence="2" type="ORF">ACFO9E_08095</name>
</gene>
<evidence type="ECO:0000259" key="1">
    <source>
        <dbReference type="Pfam" id="PF13340"/>
    </source>
</evidence>
<keyword evidence="3" id="KW-1185">Reference proteome</keyword>
<name>A0ABV9G3X3_9ACTN</name>
<dbReference type="Pfam" id="PF13340">
    <property type="entry name" value="DUF4096"/>
    <property type="match status" value="1"/>
</dbReference>
<accession>A0ABV9G3X3</accession>
<feature type="domain" description="Insertion element IS402-like" evidence="1">
    <location>
        <begin position="2"/>
        <end position="53"/>
    </location>
</feature>
<protein>
    <submittedName>
        <fullName evidence="2">Transposase</fullName>
    </submittedName>
</protein>
<dbReference type="EMBL" id="JBHSFE010000007">
    <property type="protein sequence ID" value="MFC4607775.1"/>
    <property type="molecule type" value="Genomic_DNA"/>
</dbReference>
<dbReference type="Proteomes" id="UP001595993">
    <property type="component" value="Unassembled WGS sequence"/>
</dbReference>
<organism evidence="2 3">
    <name type="scientific">Streptomyces maoxianensis</name>
    <dbReference type="NCBI Taxonomy" id="1459942"/>
    <lineage>
        <taxon>Bacteria</taxon>
        <taxon>Bacillati</taxon>
        <taxon>Actinomycetota</taxon>
        <taxon>Actinomycetes</taxon>
        <taxon>Kitasatosporales</taxon>
        <taxon>Streptomycetaceae</taxon>
        <taxon>Streptomyces</taxon>
    </lineage>
</organism>
<evidence type="ECO:0000313" key="3">
    <source>
        <dbReference type="Proteomes" id="UP001595993"/>
    </source>
</evidence>
<sequence length="58" mass="6594">MPAWLQGRGGQPEGYRHRQMLDVIRYLVAGGISWRAMPADFPAWGRVYAFLRRDASTG</sequence>